<feature type="region of interest" description="Disordered" evidence="3">
    <location>
        <begin position="625"/>
        <end position="647"/>
    </location>
</feature>
<accession>A0A9P9F382</accession>
<dbReference type="PROSITE" id="PS50048">
    <property type="entry name" value="ZN2_CY6_FUNGAL_2"/>
    <property type="match status" value="1"/>
</dbReference>
<evidence type="ECO:0000259" key="4">
    <source>
        <dbReference type="PROSITE" id="PS50048"/>
    </source>
</evidence>
<dbReference type="Pfam" id="PF00172">
    <property type="entry name" value="Zn_clus"/>
    <property type="match status" value="1"/>
</dbReference>
<feature type="compositionally biased region" description="Basic and acidic residues" evidence="3">
    <location>
        <begin position="138"/>
        <end position="147"/>
    </location>
</feature>
<organism evidence="5 6">
    <name type="scientific">Dactylonectria estremocensis</name>
    <dbReference type="NCBI Taxonomy" id="1079267"/>
    <lineage>
        <taxon>Eukaryota</taxon>
        <taxon>Fungi</taxon>
        <taxon>Dikarya</taxon>
        <taxon>Ascomycota</taxon>
        <taxon>Pezizomycotina</taxon>
        <taxon>Sordariomycetes</taxon>
        <taxon>Hypocreomycetidae</taxon>
        <taxon>Hypocreales</taxon>
        <taxon>Nectriaceae</taxon>
        <taxon>Dactylonectria</taxon>
    </lineage>
</organism>
<dbReference type="EMBL" id="JAGMUU010000006">
    <property type="protein sequence ID" value="KAH7150262.1"/>
    <property type="molecule type" value="Genomic_DNA"/>
</dbReference>
<dbReference type="InterPro" id="IPR001138">
    <property type="entry name" value="Zn2Cys6_DnaBD"/>
</dbReference>
<dbReference type="CDD" id="cd00067">
    <property type="entry name" value="GAL4"/>
    <property type="match status" value="1"/>
</dbReference>
<feature type="region of interest" description="Disordered" evidence="3">
    <location>
        <begin position="1"/>
        <end position="24"/>
    </location>
</feature>
<dbReference type="Proteomes" id="UP000717696">
    <property type="component" value="Unassembled WGS sequence"/>
</dbReference>
<evidence type="ECO:0000256" key="3">
    <source>
        <dbReference type="SAM" id="MobiDB-lite"/>
    </source>
</evidence>
<proteinExistence type="predicted"/>
<dbReference type="CDD" id="cd12148">
    <property type="entry name" value="fungal_TF_MHR"/>
    <property type="match status" value="1"/>
</dbReference>
<dbReference type="GO" id="GO:0006351">
    <property type="term" value="P:DNA-templated transcription"/>
    <property type="evidence" value="ECO:0007669"/>
    <property type="project" value="InterPro"/>
</dbReference>
<feature type="compositionally biased region" description="Basic and acidic residues" evidence="3">
    <location>
        <begin position="635"/>
        <end position="645"/>
    </location>
</feature>
<keyword evidence="6" id="KW-1185">Reference proteome</keyword>
<dbReference type="GO" id="GO:0008270">
    <property type="term" value="F:zinc ion binding"/>
    <property type="evidence" value="ECO:0007669"/>
    <property type="project" value="InterPro"/>
</dbReference>
<dbReference type="GO" id="GO:0045944">
    <property type="term" value="P:positive regulation of transcription by RNA polymerase II"/>
    <property type="evidence" value="ECO:0007669"/>
    <property type="project" value="TreeGrafter"/>
</dbReference>
<dbReference type="GO" id="GO:0000981">
    <property type="term" value="F:DNA-binding transcription factor activity, RNA polymerase II-specific"/>
    <property type="evidence" value="ECO:0007669"/>
    <property type="project" value="InterPro"/>
</dbReference>
<dbReference type="OrthoDB" id="3364175at2759"/>
<evidence type="ECO:0000256" key="2">
    <source>
        <dbReference type="ARBA" id="ARBA00023242"/>
    </source>
</evidence>
<dbReference type="InterPro" id="IPR052783">
    <property type="entry name" value="Metabolic/Drug-Res_Regulator"/>
</dbReference>
<keyword evidence="1" id="KW-0479">Metal-binding</keyword>
<dbReference type="InterPro" id="IPR036864">
    <property type="entry name" value="Zn2-C6_fun-type_DNA-bd_sf"/>
</dbReference>
<gene>
    <name evidence="5" type="ORF">B0J13DRAFT_549827</name>
</gene>
<dbReference type="PANTHER" id="PTHR47655">
    <property type="entry name" value="QUINIC ACID UTILIZATION ACTIVATOR"/>
    <property type="match status" value="1"/>
</dbReference>
<dbReference type="InterPro" id="IPR007219">
    <property type="entry name" value="XnlR_reg_dom"/>
</dbReference>
<evidence type="ECO:0000256" key="1">
    <source>
        <dbReference type="ARBA" id="ARBA00022723"/>
    </source>
</evidence>
<evidence type="ECO:0000313" key="6">
    <source>
        <dbReference type="Proteomes" id="UP000717696"/>
    </source>
</evidence>
<evidence type="ECO:0000313" key="5">
    <source>
        <dbReference type="EMBL" id="KAH7150262.1"/>
    </source>
</evidence>
<dbReference type="Gene3D" id="4.10.240.10">
    <property type="entry name" value="Zn(2)-C6 fungal-type DNA-binding domain"/>
    <property type="match status" value="1"/>
</dbReference>
<sequence>MPPRKRDGNDAEDSITAPTASTPAKRQRVSLACDSCRTAREKCDGNRPHCGTCTAQNRPCSYTPASRKRGVQTGYLRTIELSLAWLFEQVPGCEGALHQLLTQNEGAEGARILATKDKAGHRLYRRWSKSRIHKDIGRLLSDEKTPRTDTSADDSETEEGISPANPFLFDTKQSPDFSVHGAGPSQGNLSAASYAMRPPTSPSESARLILPSNWERLVDIYFTYTHCWLPVIDQDAVTSTAMRYPPDGIMFDPSYSSALHAQLWAVLAVSSFQDAASSKLPHDGTLSPSNIYSTARSLIPPDDGNFETPHICALLLQSLVLLGQLKSRAAWLLIGKASRLALSNRSAITHMFPVRQGSELSLNDPEMRVIAAAFMLDTLASLCLGHPEVTTGMRSSLPSDSLVGLVAPDEAWAPIPGLGPTSDGRSASSRTPAQSLPTFRQLYAFCKLWAASMDARLHDSPTYRRITPEDLVKSLDARFSFCNSLIFGGSTPTVPSAFLLQGMFLTVTLDLVPGHRPSLFSNLLEVVESCVENFGASGTPPLMITLMEIVQRHGHSERMHEHDKNRWKTAMESLQCVWKTGTSMTDGAEIHPHTASRVEPLAHRIPVVEPPFMEELSTAATYHTAHRPASIPGEADARELTRPPQKEQPLLTYERHRYVANSDTSPGTSQSLYATTPTLTFQSPPLGGGHTIPIFQHPMPGQLVDYDAILEELGSIDCADSIDVDPQFMTNLGFAPGCDLGEMFQGDFGS</sequence>
<dbReference type="PROSITE" id="PS00463">
    <property type="entry name" value="ZN2_CY6_FUNGAL_1"/>
    <property type="match status" value="1"/>
</dbReference>
<dbReference type="PANTHER" id="PTHR47655:SF2">
    <property type="entry name" value="QUINIC ACID UTILIZATION ACTIVATOR"/>
    <property type="match status" value="1"/>
</dbReference>
<feature type="domain" description="Zn(2)-C6 fungal-type" evidence="4">
    <location>
        <begin position="32"/>
        <end position="62"/>
    </location>
</feature>
<reference evidence="5" key="1">
    <citation type="journal article" date="2021" name="Nat. Commun.">
        <title>Genetic determinants of endophytism in the Arabidopsis root mycobiome.</title>
        <authorList>
            <person name="Mesny F."/>
            <person name="Miyauchi S."/>
            <person name="Thiergart T."/>
            <person name="Pickel B."/>
            <person name="Atanasova L."/>
            <person name="Karlsson M."/>
            <person name="Huettel B."/>
            <person name="Barry K.W."/>
            <person name="Haridas S."/>
            <person name="Chen C."/>
            <person name="Bauer D."/>
            <person name="Andreopoulos W."/>
            <person name="Pangilinan J."/>
            <person name="LaButti K."/>
            <person name="Riley R."/>
            <person name="Lipzen A."/>
            <person name="Clum A."/>
            <person name="Drula E."/>
            <person name="Henrissat B."/>
            <person name="Kohler A."/>
            <person name="Grigoriev I.V."/>
            <person name="Martin F.M."/>
            <person name="Hacquard S."/>
        </authorList>
    </citation>
    <scope>NUCLEOTIDE SEQUENCE</scope>
    <source>
        <strain evidence="5">MPI-CAGE-AT-0021</strain>
    </source>
</reference>
<dbReference type="SMART" id="SM00066">
    <property type="entry name" value="GAL4"/>
    <property type="match status" value="1"/>
</dbReference>
<keyword evidence="2" id="KW-0539">Nucleus</keyword>
<protein>
    <recommendedName>
        <fullName evidence="4">Zn(2)-C6 fungal-type domain-containing protein</fullName>
    </recommendedName>
</protein>
<dbReference type="SUPFAM" id="SSF57701">
    <property type="entry name" value="Zn2/Cys6 DNA-binding domain"/>
    <property type="match status" value="1"/>
</dbReference>
<dbReference type="Pfam" id="PF04082">
    <property type="entry name" value="Fungal_trans"/>
    <property type="match status" value="1"/>
</dbReference>
<dbReference type="GO" id="GO:0003677">
    <property type="term" value="F:DNA binding"/>
    <property type="evidence" value="ECO:0007669"/>
    <property type="project" value="InterPro"/>
</dbReference>
<dbReference type="AlphaFoldDB" id="A0A9P9F382"/>
<name>A0A9P9F382_9HYPO</name>
<feature type="region of interest" description="Disordered" evidence="3">
    <location>
        <begin position="138"/>
        <end position="163"/>
    </location>
</feature>
<comment type="caution">
    <text evidence="5">The sequence shown here is derived from an EMBL/GenBank/DDBJ whole genome shotgun (WGS) entry which is preliminary data.</text>
</comment>